<sequence>MPESITEAQLGFALKLLQSQYCNEKSVVFSPVSIAIGIATVYLGAKGDTEKQIRNVLAEGFEPSDILSYFSKLMEHIKKEYGVKMPSSEPNPNDEDAITKRKLELCCLSDCNPTSECVLETFNRAYVNDDIKLKDEFVKKFDEYFVDGIEQVNFGKAVEVVEVC</sequence>
<dbReference type="Pfam" id="PF00079">
    <property type="entry name" value="Serpin"/>
    <property type="match status" value="1"/>
</dbReference>
<dbReference type="Proteomes" id="UP000887578">
    <property type="component" value="Unplaced"/>
</dbReference>
<evidence type="ECO:0000313" key="4">
    <source>
        <dbReference type="WBParaSite" id="PDA_v2.g29924.t1"/>
    </source>
</evidence>
<name>A0A914QDT7_9BILA</name>
<dbReference type="PANTHER" id="PTHR11461:SF211">
    <property type="entry name" value="GH10112P-RELATED"/>
    <property type="match status" value="1"/>
</dbReference>
<evidence type="ECO:0000313" key="3">
    <source>
        <dbReference type="Proteomes" id="UP000887578"/>
    </source>
</evidence>
<dbReference type="WBParaSite" id="PDA_v2.g29924.t1">
    <property type="protein sequence ID" value="PDA_v2.g29924.t1"/>
    <property type="gene ID" value="PDA_v2.g29924"/>
</dbReference>
<dbReference type="InterPro" id="IPR042178">
    <property type="entry name" value="Serpin_sf_1"/>
</dbReference>
<protein>
    <submittedName>
        <fullName evidence="4">Serpin domain-containing protein</fullName>
    </submittedName>
</protein>
<keyword evidence="3" id="KW-1185">Reference proteome</keyword>
<dbReference type="SUPFAM" id="SSF56574">
    <property type="entry name" value="Serpins"/>
    <property type="match status" value="1"/>
</dbReference>
<dbReference type="InterPro" id="IPR036186">
    <property type="entry name" value="Serpin_sf"/>
</dbReference>
<dbReference type="AlphaFoldDB" id="A0A914QDT7"/>
<dbReference type="InterPro" id="IPR000215">
    <property type="entry name" value="Serpin_fam"/>
</dbReference>
<organism evidence="3 4">
    <name type="scientific">Panagrolaimus davidi</name>
    <dbReference type="NCBI Taxonomy" id="227884"/>
    <lineage>
        <taxon>Eukaryota</taxon>
        <taxon>Metazoa</taxon>
        <taxon>Ecdysozoa</taxon>
        <taxon>Nematoda</taxon>
        <taxon>Chromadorea</taxon>
        <taxon>Rhabditida</taxon>
        <taxon>Tylenchina</taxon>
        <taxon>Panagrolaimomorpha</taxon>
        <taxon>Panagrolaimoidea</taxon>
        <taxon>Panagrolaimidae</taxon>
        <taxon>Panagrolaimus</taxon>
    </lineage>
</organism>
<proteinExistence type="inferred from homology"/>
<dbReference type="GO" id="GO:0005615">
    <property type="term" value="C:extracellular space"/>
    <property type="evidence" value="ECO:0007669"/>
    <property type="project" value="InterPro"/>
</dbReference>
<dbReference type="PANTHER" id="PTHR11461">
    <property type="entry name" value="SERINE PROTEASE INHIBITOR, SERPIN"/>
    <property type="match status" value="1"/>
</dbReference>
<feature type="domain" description="Serpin" evidence="2">
    <location>
        <begin position="9"/>
        <end position="158"/>
    </location>
</feature>
<evidence type="ECO:0000256" key="1">
    <source>
        <dbReference type="ARBA" id="ARBA00009500"/>
    </source>
</evidence>
<dbReference type="InterPro" id="IPR023796">
    <property type="entry name" value="Serpin_dom"/>
</dbReference>
<dbReference type="Gene3D" id="3.30.497.10">
    <property type="entry name" value="Antithrombin, subunit I, domain 2"/>
    <property type="match status" value="1"/>
</dbReference>
<reference evidence="4" key="1">
    <citation type="submission" date="2022-11" db="UniProtKB">
        <authorList>
            <consortium name="WormBaseParasite"/>
        </authorList>
    </citation>
    <scope>IDENTIFICATION</scope>
</reference>
<evidence type="ECO:0000259" key="2">
    <source>
        <dbReference type="Pfam" id="PF00079"/>
    </source>
</evidence>
<comment type="similarity">
    <text evidence="1">Belongs to the serpin family.</text>
</comment>
<dbReference type="GO" id="GO:0004867">
    <property type="term" value="F:serine-type endopeptidase inhibitor activity"/>
    <property type="evidence" value="ECO:0007669"/>
    <property type="project" value="InterPro"/>
</dbReference>
<accession>A0A914QDT7</accession>